<dbReference type="STRING" id="394096.DB31_0347"/>
<proteinExistence type="predicted"/>
<dbReference type="EMBL" id="JMCB01000001">
    <property type="protein sequence ID" value="KFE72086.1"/>
    <property type="molecule type" value="Genomic_DNA"/>
</dbReference>
<dbReference type="Pfam" id="PF07494">
    <property type="entry name" value="Reg_prop"/>
    <property type="match status" value="5"/>
</dbReference>
<dbReference type="InterPro" id="IPR003661">
    <property type="entry name" value="HisK_dim/P_dom"/>
</dbReference>
<dbReference type="InterPro" id="IPR004358">
    <property type="entry name" value="Sig_transdc_His_kin-like_C"/>
</dbReference>
<feature type="signal peptide" evidence="5">
    <location>
        <begin position="1"/>
        <end position="19"/>
    </location>
</feature>
<dbReference type="RefSeq" id="WP_052419640.1">
    <property type="nucleotide sequence ID" value="NZ_JMCB01000001.1"/>
</dbReference>
<dbReference type="SMART" id="SM00387">
    <property type="entry name" value="HATPase_c"/>
    <property type="match status" value="1"/>
</dbReference>
<feature type="domain" description="Histidine kinase" evidence="6">
    <location>
        <begin position="824"/>
        <end position="1046"/>
    </location>
</feature>
<keyword evidence="4" id="KW-0472">Membrane</keyword>
<dbReference type="Pfam" id="PF00512">
    <property type="entry name" value="HisKA"/>
    <property type="match status" value="1"/>
</dbReference>
<evidence type="ECO:0000256" key="3">
    <source>
        <dbReference type="ARBA" id="ARBA00022553"/>
    </source>
</evidence>
<sequence length="1058" mass="115434">MLALGVLVALMGSSGSAWALDANKTLLQFPHRSWQAEHGLPQNSVLSLAQTPDGYLWVGTLEGLVRFDGVRFTVFDETNTPELADPTVRRLALSQDGTLWIGTERGLTRMKQGVFSAVSPAPGSPLRGFVDLLAASDGSLWIATELRELLQLSGDHLRSWTARDGLAHETVRALAEDSQGAIWAGSAAGLQRWDGKMWTPPFPVEGKPAVAVRSVAFGPDGALWVGTEEGDVYQLQEGTLRRVPEASLPGAPVSSLLVDRAGTLWVGSQGRGPLRLARGQSSQPDASHALANSLVMDLLEDTEGNLWIGTEGRGLHRLKDAPFTPYGPPEGLAHEMVTAIHEARDGGLWFATWGGGVTRFQDGQMTTWTTRAGLLQDWVSLIAEGSDGSLWFGSPQGISRWHSGKFTVFSLSQGALPGRVRALHEDSQGTLWAGTDKGLVRWNGERFEPFLPEGGLPGEIIAFLHGSAAGGVWVATFGGGLAYLQAGKAVLQIPENGPLRGKILAMHEDALGTLWIGTMEGLYRWKEGRLRRLTRTEGLFDNRIFQILPDGRGNLWMSCNKGIFRVPQEDLEAVADARLKRVESYVYGTEDGMRSAECNGMTWPAGTRTRDGRLWFPTIRGAVAYDLTQEEQRTAPPRVLIEQLRVDGRAIPPAAWGSISPGEGSVEIHYTSPGLRAPQSLHFRYQLEGMDVEPAEAGPRRVAYYTHLPPGHYRFQVMAQSTEGGLGSPVAELRFYLQPRFHQTILFRVVCVLAAVLGVAGAVWLRLRQLRLRAQELQVRVSERTVELATVNADLSARIEELQTTRERLVLAEKMAAVGTLAAGVGHEINNPLAFIIANLNFVTEEVREAARQEGPGGRWAEVEQALGESVQGAERVRRIVLDLRTFSRLAPVHRGRVDLHAVLDSVLSVADAQIRPRARVVKDYGEVPSVVVDEKRLGQVFLNLLMNAAQAIPEGQPQAHEVRVTTRQGERDRVVVSVRDTGTGISPEVLPRIFEPFFTTKPVGVGMGLGLSICHTYVQAMGGEIRVQSEQGHGATFEVVLPLVQEDASTEPLRRPS</sequence>
<dbReference type="PANTHER" id="PTHR43547">
    <property type="entry name" value="TWO-COMPONENT HISTIDINE KINASE"/>
    <property type="match status" value="1"/>
</dbReference>
<feature type="transmembrane region" description="Helical" evidence="4">
    <location>
        <begin position="745"/>
        <end position="765"/>
    </location>
</feature>
<dbReference type="PROSITE" id="PS50109">
    <property type="entry name" value="HIS_KIN"/>
    <property type="match status" value="1"/>
</dbReference>
<dbReference type="Gene3D" id="2.130.10.10">
    <property type="entry name" value="YVTN repeat-like/Quinoprotein amine dehydrogenase"/>
    <property type="match status" value="2"/>
</dbReference>
<dbReference type="PRINTS" id="PR00344">
    <property type="entry name" value="BCTRLSENSOR"/>
</dbReference>
<dbReference type="SUPFAM" id="SSF63829">
    <property type="entry name" value="Calcium-dependent phosphotriesterase"/>
    <property type="match status" value="2"/>
</dbReference>
<comment type="caution">
    <text evidence="7">The sequence shown here is derived from an EMBL/GenBank/DDBJ whole genome shotgun (WGS) entry which is preliminary data.</text>
</comment>
<dbReference type="InterPro" id="IPR036097">
    <property type="entry name" value="HisK_dim/P_sf"/>
</dbReference>
<evidence type="ECO:0000256" key="5">
    <source>
        <dbReference type="SAM" id="SignalP"/>
    </source>
</evidence>
<accession>A0A085WWM3</accession>
<organism evidence="7 8">
    <name type="scientific">Hyalangium minutum</name>
    <dbReference type="NCBI Taxonomy" id="394096"/>
    <lineage>
        <taxon>Bacteria</taxon>
        <taxon>Pseudomonadati</taxon>
        <taxon>Myxococcota</taxon>
        <taxon>Myxococcia</taxon>
        <taxon>Myxococcales</taxon>
        <taxon>Cystobacterineae</taxon>
        <taxon>Archangiaceae</taxon>
        <taxon>Hyalangium</taxon>
    </lineage>
</organism>
<evidence type="ECO:0000313" key="7">
    <source>
        <dbReference type="EMBL" id="KFE72086.1"/>
    </source>
</evidence>
<reference evidence="7 8" key="1">
    <citation type="submission" date="2014-04" db="EMBL/GenBank/DDBJ databases">
        <title>Genome assembly of Hyalangium minutum DSM 14724.</title>
        <authorList>
            <person name="Sharma G."/>
            <person name="Subramanian S."/>
        </authorList>
    </citation>
    <scope>NUCLEOTIDE SEQUENCE [LARGE SCALE GENOMIC DNA]</scope>
    <source>
        <strain evidence="7 8">DSM 14724</strain>
    </source>
</reference>
<comment type="catalytic activity">
    <reaction evidence="1">
        <text>ATP + protein L-histidine = ADP + protein N-phospho-L-histidine.</text>
        <dbReference type="EC" id="2.7.13.3"/>
    </reaction>
</comment>
<dbReference type="InterPro" id="IPR036890">
    <property type="entry name" value="HATPase_C_sf"/>
</dbReference>
<dbReference type="InterPro" id="IPR005467">
    <property type="entry name" value="His_kinase_dom"/>
</dbReference>
<feature type="chain" id="PRO_5001800192" description="histidine kinase" evidence="5">
    <location>
        <begin position="20"/>
        <end position="1058"/>
    </location>
</feature>
<dbReference type="InterPro" id="IPR011123">
    <property type="entry name" value="Y_Y_Y"/>
</dbReference>
<dbReference type="CDD" id="cd00082">
    <property type="entry name" value="HisKA"/>
    <property type="match status" value="1"/>
</dbReference>
<evidence type="ECO:0000259" key="6">
    <source>
        <dbReference type="PROSITE" id="PS50109"/>
    </source>
</evidence>
<dbReference type="InterPro" id="IPR013783">
    <property type="entry name" value="Ig-like_fold"/>
</dbReference>
<evidence type="ECO:0000256" key="1">
    <source>
        <dbReference type="ARBA" id="ARBA00000085"/>
    </source>
</evidence>
<dbReference type="GO" id="GO:0000155">
    <property type="term" value="F:phosphorelay sensor kinase activity"/>
    <property type="evidence" value="ECO:0007669"/>
    <property type="project" value="InterPro"/>
</dbReference>
<dbReference type="Pfam" id="PF07495">
    <property type="entry name" value="Y_Y_Y"/>
    <property type="match status" value="1"/>
</dbReference>
<keyword evidence="3" id="KW-0597">Phosphoprotein</keyword>
<dbReference type="SMART" id="SM00388">
    <property type="entry name" value="HisKA"/>
    <property type="match status" value="1"/>
</dbReference>
<keyword evidence="4" id="KW-1133">Transmembrane helix</keyword>
<keyword evidence="5" id="KW-0732">Signal</keyword>
<evidence type="ECO:0000313" key="8">
    <source>
        <dbReference type="Proteomes" id="UP000028725"/>
    </source>
</evidence>
<dbReference type="Gene3D" id="3.30.565.10">
    <property type="entry name" value="Histidine kinase-like ATPase, C-terminal domain"/>
    <property type="match status" value="1"/>
</dbReference>
<dbReference type="Pfam" id="PF02518">
    <property type="entry name" value="HATPase_c"/>
    <property type="match status" value="1"/>
</dbReference>
<dbReference type="InterPro" id="IPR015943">
    <property type="entry name" value="WD40/YVTN_repeat-like_dom_sf"/>
</dbReference>
<protein>
    <recommendedName>
        <fullName evidence="2">histidine kinase</fullName>
        <ecNumber evidence="2">2.7.13.3</ecNumber>
    </recommendedName>
</protein>
<dbReference type="Proteomes" id="UP000028725">
    <property type="component" value="Unassembled WGS sequence"/>
</dbReference>
<dbReference type="Gene3D" id="2.60.40.10">
    <property type="entry name" value="Immunoglobulins"/>
    <property type="match status" value="1"/>
</dbReference>
<dbReference type="AlphaFoldDB" id="A0A085WWM3"/>
<dbReference type="PANTHER" id="PTHR43547:SF2">
    <property type="entry name" value="HYBRID SIGNAL TRANSDUCTION HISTIDINE KINASE C"/>
    <property type="match status" value="1"/>
</dbReference>
<keyword evidence="8" id="KW-1185">Reference proteome</keyword>
<dbReference type="SUPFAM" id="SSF55874">
    <property type="entry name" value="ATPase domain of HSP90 chaperone/DNA topoisomerase II/histidine kinase"/>
    <property type="match status" value="1"/>
</dbReference>
<gene>
    <name evidence="7" type="ORF">DB31_0347</name>
</gene>
<dbReference type="SUPFAM" id="SSF47384">
    <property type="entry name" value="Homodimeric domain of signal transducing histidine kinase"/>
    <property type="match status" value="1"/>
</dbReference>
<dbReference type="Gene3D" id="1.10.287.130">
    <property type="match status" value="1"/>
</dbReference>
<evidence type="ECO:0000256" key="4">
    <source>
        <dbReference type="SAM" id="Phobius"/>
    </source>
</evidence>
<evidence type="ECO:0000256" key="2">
    <source>
        <dbReference type="ARBA" id="ARBA00012438"/>
    </source>
</evidence>
<dbReference type="InterPro" id="IPR003594">
    <property type="entry name" value="HATPase_dom"/>
</dbReference>
<dbReference type="EC" id="2.7.13.3" evidence="2"/>
<dbReference type="InterPro" id="IPR011110">
    <property type="entry name" value="Reg_prop"/>
</dbReference>
<name>A0A085WWM3_9BACT</name>
<keyword evidence="4" id="KW-0812">Transmembrane</keyword>